<dbReference type="EMBL" id="HAHM01000222">
    <property type="protein sequence ID" value="SNX35090.1"/>
    <property type="molecule type" value="Transcribed_RNA"/>
</dbReference>
<evidence type="ECO:0000313" key="2">
    <source>
        <dbReference type="EMBL" id="SNX35077.1"/>
    </source>
</evidence>
<dbReference type="EMBL" id="HAHM01000220">
    <property type="protein sequence ID" value="SNX35065.1"/>
    <property type="molecule type" value="Transcribed_RNA"/>
</dbReference>
<evidence type="ECO:0000256" key="1">
    <source>
        <dbReference type="SAM" id="SignalP"/>
    </source>
</evidence>
<name>A0A4Q8K6R1_9ARAC</name>
<proteinExistence type="predicted"/>
<dbReference type="AlphaFoldDB" id="A0A4Q8K6R1"/>
<sequence>MENQQHVSTVILLQHLLVLNANDAPTLKRNMDHQSHVNNVNRDVHLIVKMTVEKRLMVNCYVGCAPYHIKEHLPKQNRIIILQDIHLYLFIKDLGIIALLLKIISTPSAIQEKQKIMNISVLIKNSGLN</sequence>
<accession>A0A4Q8K6R1</accession>
<organism evidence="2">
    <name type="scientific">Liphistius thaleban</name>
    <dbReference type="NCBI Taxonomy" id="1905330"/>
    <lineage>
        <taxon>Eukaryota</taxon>
        <taxon>Metazoa</taxon>
        <taxon>Ecdysozoa</taxon>
        <taxon>Arthropoda</taxon>
        <taxon>Chelicerata</taxon>
        <taxon>Arachnida</taxon>
        <taxon>Araneae</taxon>
        <taxon>Mesothelae</taxon>
        <taxon>Liphistiidae</taxon>
        <taxon>Liphistius</taxon>
    </lineage>
</organism>
<keyword evidence="1" id="KW-0732">Signal</keyword>
<feature type="chain" id="PRO_5036357468" evidence="1">
    <location>
        <begin position="22"/>
        <end position="129"/>
    </location>
</feature>
<protein>
    <submittedName>
        <fullName evidence="2">U63-Liphistoxin-Lth1a_1</fullName>
    </submittedName>
</protein>
<reference evidence="2" key="1">
    <citation type="submission" date="2017-05" db="EMBL/GenBank/DDBJ databases">
        <authorList>
            <person name="QRISCLOUD D."/>
        </authorList>
    </citation>
    <scope>NUCLEOTIDE SEQUENCE</scope>
</reference>
<reference evidence="2" key="2">
    <citation type="submission" date="2019-05" db="EMBL/GenBank/DDBJ databases">
        <title>Unravelling the molecular evolution of spider venoms.</title>
        <authorList>
            <person name="Pineda S."/>
        </authorList>
    </citation>
    <scope>NUCLEOTIDE SEQUENCE</scope>
</reference>
<feature type="signal peptide" evidence="1">
    <location>
        <begin position="1"/>
        <end position="21"/>
    </location>
</feature>
<dbReference type="EMBL" id="HAHM01000221">
    <property type="protein sequence ID" value="SNX35077.1"/>
    <property type="molecule type" value="Transcribed_RNA"/>
</dbReference>